<comment type="caution">
    <text evidence="9">The sequence shown here is derived from an EMBL/GenBank/DDBJ whole genome shotgun (WGS) entry which is preliminary data.</text>
</comment>
<organism evidence="9 10">
    <name type="scientific">Myxococcus llanfairpwllgwyngyllgogerychwyrndrobwllllantysiliogogogochensis</name>
    <dbReference type="NCBI Taxonomy" id="2590453"/>
    <lineage>
        <taxon>Bacteria</taxon>
        <taxon>Pseudomonadati</taxon>
        <taxon>Myxococcota</taxon>
        <taxon>Myxococcia</taxon>
        <taxon>Myxococcales</taxon>
        <taxon>Cystobacterineae</taxon>
        <taxon>Myxococcaceae</taxon>
        <taxon>Myxococcus</taxon>
    </lineage>
</organism>
<keyword evidence="3 7" id="KW-0479">Metal-binding</keyword>
<dbReference type="Gene3D" id="1.10.630.10">
    <property type="entry name" value="Cytochrome P450"/>
    <property type="match status" value="1"/>
</dbReference>
<evidence type="ECO:0000256" key="3">
    <source>
        <dbReference type="ARBA" id="ARBA00022723"/>
    </source>
</evidence>
<evidence type="ECO:0000256" key="7">
    <source>
        <dbReference type="PIRSR" id="PIRSR602401-1"/>
    </source>
</evidence>
<dbReference type="InterPro" id="IPR050196">
    <property type="entry name" value="Cytochrome_P450_Monoox"/>
</dbReference>
<evidence type="ECO:0000256" key="5">
    <source>
        <dbReference type="ARBA" id="ARBA00023004"/>
    </source>
</evidence>
<sequence length="446" mass="50351">MSLADLNLPLPPLVTDAPDLGALRARPLRFLTESASRYGGLFRYTAGGWSTVVVNHPLHAQHVLQSHARNYVKQGTPDLMMLLPMLGQGLMTTEGEPWAEQRRVARPAFEHSRIEPWVQVMAECTEDMLRRWEDPARTGIPFDVERELGHLTLRIVTRCLFGCDLEDATTDFAGAVQQLNSFMSRFDAEDAVGLRQFREASQLIDTLVQRILSRRRETGGGTDLLALLLEGHPPALDGPAGERVLREQIFTFLMAGHETTAKALTWSLHLLGLHPEARLRVREEARALLGTKPLVAERVRALDFGGRVLQEAMRLYPPVWLMSRICREDDCVGGYHLPAGTLVIVSPYLLHRHPDYWSEPETFDPERFRDSRASARHPYAYLPFSGGPRVCIGRNFAMMEARLVLAMVVQRFQLQHVEGHRVEPEALVTLRPSGGLPMRARRWDAE</sequence>
<keyword evidence="10" id="KW-1185">Reference proteome</keyword>
<comment type="similarity">
    <text evidence="1 8">Belongs to the cytochrome P450 family.</text>
</comment>
<dbReference type="InterPro" id="IPR002401">
    <property type="entry name" value="Cyt_P450_E_grp-I"/>
</dbReference>
<reference evidence="9 10" key="1">
    <citation type="submission" date="2019-06" db="EMBL/GenBank/DDBJ databases">
        <authorList>
            <person name="Livingstone P."/>
            <person name="Whitworth D."/>
        </authorList>
    </citation>
    <scope>NUCLEOTIDE SEQUENCE [LARGE SCALE GENOMIC DNA]</scope>
    <source>
        <strain evidence="9 10">AM401</strain>
    </source>
</reference>
<evidence type="ECO:0000256" key="4">
    <source>
        <dbReference type="ARBA" id="ARBA00023002"/>
    </source>
</evidence>
<dbReference type="RefSeq" id="WP_141640839.1">
    <property type="nucleotide sequence ID" value="NZ_VIFM01000006.1"/>
</dbReference>
<accession>A0A540X8R7</accession>
<dbReference type="PANTHER" id="PTHR24291">
    <property type="entry name" value="CYTOCHROME P450 FAMILY 4"/>
    <property type="match status" value="1"/>
</dbReference>
<dbReference type="PANTHER" id="PTHR24291:SF50">
    <property type="entry name" value="BIFUNCTIONAL ALBAFLAVENONE MONOOXYGENASE_TERPENE SYNTHASE"/>
    <property type="match status" value="1"/>
</dbReference>
<dbReference type="GO" id="GO:0005506">
    <property type="term" value="F:iron ion binding"/>
    <property type="evidence" value="ECO:0007669"/>
    <property type="project" value="InterPro"/>
</dbReference>
<dbReference type="InterPro" id="IPR036396">
    <property type="entry name" value="Cyt_P450_sf"/>
</dbReference>
<feature type="binding site" description="axial binding residue" evidence="7">
    <location>
        <position position="391"/>
    </location>
    <ligand>
        <name>heme</name>
        <dbReference type="ChEBI" id="CHEBI:30413"/>
    </ligand>
    <ligandPart>
        <name>Fe</name>
        <dbReference type="ChEBI" id="CHEBI:18248"/>
    </ligandPart>
</feature>
<keyword evidence="6 8" id="KW-0503">Monooxygenase</keyword>
<dbReference type="InterPro" id="IPR017972">
    <property type="entry name" value="Cyt_P450_CS"/>
</dbReference>
<evidence type="ECO:0000256" key="1">
    <source>
        <dbReference type="ARBA" id="ARBA00010617"/>
    </source>
</evidence>
<evidence type="ECO:0000313" key="10">
    <source>
        <dbReference type="Proteomes" id="UP000315369"/>
    </source>
</evidence>
<keyword evidence="2 7" id="KW-0349">Heme</keyword>
<dbReference type="AlphaFoldDB" id="A0A540X8R7"/>
<dbReference type="SUPFAM" id="SSF48264">
    <property type="entry name" value="Cytochrome P450"/>
    <property type="match status" value="1"/>
</dbReference>
<gene>
    <name evidence="9" type="ORF">FJV41_02885</name>
</gene>
<dbReference type="PRINTS" id="PR00385">
    <property type="entry name" value="P450"/>
</dbReference>
<dbReference type="PROSITE" id="PS00086">
    <property type="entry name" value="CYTOCHROME_P450"/>
    <property type="match status" value="1"/>
</dbReference>
<dbReference type="Proteomes" id="UP000315369">
    <property type="component" value="Unassembled WGS sequence"/>
</dbReference>
<evidence type="ECO:0000313" key="9">
    <source>
        <dbReference type="EMBL" id="TQF17569.1"/>
    </source>
</evidence>
<evidence type="ECO:0000256" key="2">
    <source>
        <dbReference type="ARBA" id="ARBA00022617"/>
    </source>
</evidence>
<protein>
    <submittedName>
        <fullName evidence="9">Cytochrome P450</fullName>
    </submittedName>
</protein>
<evidence type="ECO:0000256" key="6">
    <source>
        <dbReference type="ARBA" id="ARBA00023033"/>
    </source>
</evidence>
<dbReference type="GO" id="GO:0004497">
    <property type="term" value="F:monooxygenase activity"/>
    <property type="evidence" value="ECO:0007669"/>
    <property type="project" value="UniProtKB-KW"/>
</dbReference>
<proteinExistence type="inferred from homology"/>
<keyword evidence="5 7" id="KW-0408">Iron</keyword>
<dbReference type="EMBL" id="VIFM01000006">
    <property type="protein sequence ID" value="TQF17569.1"/>
    <property type="molecule type" value="Genomic_DNA"/>
</dbReference>
<dbReference type="Pfam" id="PF00067">
    <property type="entry name" value="p450"/>
    <property type="match status" value="1"/>
</dbReference>
<name>A0A540X8R7_9BACT</name>
<dbReference type="OrthoDB" id="9764248at2"/>
<comment type="cofactor">
    <cofactor evidence="7">
        <name>heme</name>
        <dbReference type="ChEBI" id="CHEBI:30413"/>
    </cofactor>
</comment>
<dbReference type="GO" id="GO:0020037">
    <property type="term" value="F:heme binding"/>
    <property type="evidence" value="ECO:0007669"/>
    <property type="project" value="InterPro"/>
</dbReference>
<dbReference type="InterPro" id="IPR001128">
    <property type="entry name" value="Cyt_P450"/>
</dbReference>
<dbReference type="GO" id="GO:0016705">
    <property type="term" value="F:oxidoreductase activity, acting on paired donors, with incorporation or reduction of molecular oxygen"/>
    <property type="evidence" value="ECO:0007669"/>
    <property type="project" value="InterPro"/>
</dbReference>
<keyword evidence="4 8" id="KW-0560">Oxidoreductase</keyword>
<dbReference type="PRINTS" id="PR00463">
    <property type="entry name" value="EP450I"/>
</dbReference>
<evidence type="ECO:0000256" key="8">
    <source>
        <dbReference type="RuleBase" id="RU000461"/>
    </source>
</evidence>